<dbReference type="Pfam" id="PF13424">
    <property type="entry name" value="TPR_12"/>
    <property type="match status" value="3"/>
</dbReference>
<dbReference type="SUPFAM" id="SSF48452">
    <property type="entry name" value="TPR-like"/>
    <property type="match status" value="2"/>
</dbReference>
<dbReference type="GO" id="GO:0043531">
    <property type="term" value="F:ADP binding"/>
    <property type="evidence" value="ECO:0007669"/>
    <property type="project" value="InterPro"/>
</dbReference>
<sequence>MHGPVPVATAALPSVPAGFTGRDEDLGRLLRVLDPTAESDLPVVICAVSGLGGIGKTSLALCAAHKAVRDGWFPGGTVFVDFRGYDDNPVTADQALLALLDGLGVRGSDLPQTSTAQYALYRRLLAEERRPMLLILDNASDPVQLTPLIPGTDHHRVLITSRDRLTDLDARLIDLDVLTSQAATDLVDKSLRLSDERDDRALREPEAVAGLAEVCARHPLALRIAVGMLRKRRHRTITSLVDELRTTEDRTERLGVRPIFEAAYSQLPADQARLLRLLSLAPAAEVSGEVVAALAGLAAGQAFELLEELASQHLVTPSPGDAGVRWRLHDLVRAFAVAVVAADAVFVEEGDAARERVLEFYCRWATAADALLQRPPEVPVEERFPTRGAALAWLDGERAGLVAAVQLAQEEHADVAVRLGRCLDAYFRWRRRFDDWTTVSRATQEAARRMGDGVGEALSWHRLGHALQETGRVTEAIDAHRQALGVFRATKDGDHEAQAWDHLGSALRRAGRLQEAIDAYTQARDLFRAAEDRHREGFAWNNLGLCLRQAGWTREAIAAQTQACDLFRATRDPSREATAWNNLGVTLQLAGRLQEAVDAHTHARDLCQAIEDRISEGTAWLCLGGALQGMGRVEDAIDAYGTALEISREVEDWQEAGMALENLAALHMAADDLVQARAHYLEAADAYTRDNARDLAARAQACADSLT</sequence>
<evidence type="ECO:0000313" key="2">
    <source>
        <dbReference type="EMBL" id="MPY59237.1"/>
    </source>
</evidence>
<accession>A0A5N8XIR3</accession>
<proteinExistence type="predicted"/>
<dbReference type="PRINTS" id="PR00364">
    <property type="entry name" value="DISEASERSIST"/>
</dbReference>
<dbReference type="SUPFAM" id="SSF52540">
    <property type="entry name" value="P-loop containing nucleoside triphosphate hydrolases"/>
    <property type="match status" value="1"/>
</dbReference>
<comment type="caution">
    <text evidence="2">The sequence shown here is derived from an EMBL/GenBank/DDBJ whole genome shotgun (WGS) entry which is preliminary data.</text>
</comment>
<feature type="repeat" description="TPR" evidence="1">
    <location>
        <begin position="497"/>
        <end position="530"/>
    </location>
</feature>
<dbReference type="Proteomes" id="UP000400924">
    <property type="component" value="Unassembled WGS sequence"/>
</dbReference>
<evidence type="ECO:0000256" key="1">
    <source>
        <dbReference type="PROSITE-ProRule" id="PRU00339"/>
    </source>
</evidence>
<dbReference type="SMART" id="SM00028">
    <property type="entry name" value="TPR"/>
    <property type="match status" value="6"/>
</dbReference>
<evidence type="ECO:0000313" key="3">
    <source>
        <dbReference type="Proteomes" id="UP000400924"/>
    </source>
</evidence>
<dbReference type="PROSITE" id="PS50005">
    <property type="entry name" value="TPR"/>
    <property type="match status" value="1"/>
</dbReference>
<dbReference type="AlphaFoldDB" id="A0A5N8XIR3"/>
<keyword evidence="3" id="KW-1185">Reference proteome</keyword>
<dbReference type="Gene3D" id="3.40.50.300">
    <property type="entry name" value="P-loop containing nucleotide triphosphate hydrolases"/>
    <property type="match status" value="1"/>
</dbReference>
<gene>
    <name evidence="2" type="ORF">FNH08_19315</name>
</gene>
<reference evidence="2 3" key="1">
    <citation type="submission" date="2019-07" db="EMBL/GenBank/DDBJ databases">
        <title>New species of Amycolatopsis and Streptomyces.</title>
        <authorList>
            <person name="Duangmal K."/>
            <person name="Teo W.F.A."/>
            <person name="Lipun K."/>
        </authorList>
    </citation>
    <scope>NUCLEOTIDE SEQUENCE [LARGE SCALE GENOMIC DNA]</scope>
    <source>
        <strain evidence="2 3">NBRC 106415</strain>
    </source>
</reference>
<dbReference type="InterPro" id="IPR011990">
    <property type="entry name" value="TPR-like_helical_dom_sf"/>
</dbReference>
<keyword evidence="1" id="KW-0802">TPR repeat</keyword>
<dbReference type="InterPro" id="IPR027417">
    <property type="entry name" value="P-loop_NTPase"/>
</dbReference>
<dbReference type="InterPro" id="IPR019734">
    <property type="entry name" value="TPR_rpt"/>
</dbReference>
<name>A0A5N8XIR3_9ACTN</name>
<dbReference type="PANTHER" id="PTHR47691:SF3">
    <property type="entry name" value="HTH-TYPE TRANSCRIPTIONAL REGULATOR RV0890C-RELATED"/>
    <property type="match status" value="1"/>
</dbReference>
<dbReference type="PANTHER" id="PTHR47691">
    <property type="entry name" value="REGULATOR-RELATED"/>
    <property type="match status" value="1"/>
</dbReference>
<dbReference type="Gene3D" id="1.25.40.10">
    <property type="entry name" value="Tetratricopeptide repeat domain"/>
    <property type="match status" value="1"/>
</dbReference>
<organism evidence="2 3">
    <name type="scientific">Streptomyces spongiae</name>
    <dbReference type="NCBI Taxonomy" id="565072"/>
    <lineage>
        <taxon>Bacteria</taxon>
        <taxon>Bacillati</taxon>
        <taxon>Actinomycetota</taxon>
        <taxon>Actinomycetes</taxon>
        <taxon>Kitasatosporales</taxon>
        <taxon>Streptomycetaceae</taxon>
        <taxon>Streptomyces</taxon>
    </lineage>
</organism>
<protein>
    <submittedName>
        <fullName evidence="2">Tetratricopeptide repeat protein</fullName>
    </submittedName>
</protein>
<dbReference type="EMBL" id="VJZC01000127">
    <property type="protein sequence ID" value="MPY59237.1"/>
    <property type="molecule type" value="Genomic_DNA"/>
</dbReference>